<dbReference type="Proteomes" id="UP000317327">
    <property type="component" value="Unassembled WGS sequence"/>
</dbReference>
<evidence type="ECO:0000313" key="1">
    <source>
        <dbReference type="EMBL" id="TRO10700.1"/>
    </source>
</evidence>
<reference evidence="1 2" key="1">
    <citation type="submission" date="2019-01" db="EMBL/GenBank/DDBJ databases">
        <title>Whole genome shotgun sequencing of Pseudomonas spp. isolated by its ability to degrade furfural.</title>
        <authorList>
            <person name="Donoso R."/>
            <person name="Farkas C."/>
            <person name="Villegas P."/>
            <person name="Gonzales-Toro F."/>
            <person name="Guajardo-Parra M."/>
            <person name="Araya-Nail M."/>
            <person name="Morgante V."/>
            <person name="Perez-Pantoja D."/>
        </authorList>
    </citation>
    <scope>NUCLEOTIDE SEQUENCE [LARGE SCALE GENOMIC DNA]</scope>
    <source>
        <strain evidence="1 2">VN231</strain>
    </source>
</reference>
<proteinExistence type="predicted"/>
<protein>
    <submittedName>
        <fullName evidence="1">Uncharacterized protein</fullName>
    </submittedName>
</protein>
<evidence type="ECO:0000313" key="2">
    <source>
        <dbReference type="Proteomes" id="UP000317327"/>
    </source>
</evidence>
<dbReference type="EMBL" id="SCFV01000020">
    <property type="protein sequence ID" value="TRO10700.1"/>
    <property type="molecule type" value="Genomic_DNA"/>
</dbReference>
<accession>A0ABD7RP61</accession>
<name>A0ABD7RP61_ECTME</name>
<dbReference type="AlphaFoldDB" id="A0ABD7RP61"/>
<organism evidence="1 2">
    <name type="scientific">Ectopseudomonas mendocina</name>
    <name type="common">Pseudomonas mendocina</name>
    <dbReference type="NCBI Taxonomy" id="300"/>
    <lineage>
        <taxon>Bacteria</taxon>
        <taxon>Pseudomonadati</taxon>
        <taxon>Pseudomonadota</taxon>
        <taxon>Gammaproteobacteria</taxon>
        <taxon>Pseudomonadales</taxon>
        <taxon>Pseudomonadaceae</taxon>
        <taxon>Ectopseudomonas</taxon>
    </lineage>
</organism>
<sequence>MKRKLPESPLYRIFRETPSEELKEFFAPALRAAKEDQKAISARAKAIRAARETAATATSILQVVCPGLSADEISELLKPYLKKAWEDQQAIHTRVEEKPDPEPGPSA</sequence>
<dbReference type="RefSeq" id="WP_143503321.1">
    <property type="nucleotide sequence ID" value="NZ_SCFV01000020.1"/>
</dbReference>
<comment type="caution">
    <text evidence="1">The sequence shown here is derived from an EMBL/GenBank/DDBJ whole genome shotgun (WGS) entry which is preliminary data.</text>
</comment>
<gene>
    <name evidence="1" type="ORF">EQ836_25375</name>
</gene>